<proteinExistence type="inferred from homology"/>
<dbReference type="VEuPathDB" id="FungiDB:MAPG_10385"/>
<dbReference type="InterPro" id="IPR029063">
    <property type="entry name" value="SAM-dependent_MTases_sf"/>
</dbReference>
<reference evidence="5" key="2">
    <citation type="submission" date="2010-05" db="EMBL/GenBank/DDBJ databases">
        <title>The genome sequence of Magnaporthe poae strain ATCC 64411.</title>
        <authorList>
            <person name="Ma L.-J."/>
            <person name="Dead R."/>
            <person name="Young S."/>
            <person name="Zeng Q."/>
            <person name="Koehrsen M."/>
            <person name="Alvarado L."/>
            <person name="Berlin A."/>
            <person name="Chapman S.B."/>
            <person name="Chen Z."/>
            <person name="Freedman E."/>
            <person name="Gellesch M."/>
            <person name="Goldberg J."/>
            <person name="Griggs A."/>
            <person name="Gujja S."/>
            <person name="Heilman E.R."/>
            <person name="Heiman D."/>
            <person name="Hepburn T."/>
            <person name="Howarth C."/>
            <person name="Jen D."/>
            <person name="Larson L."/>
            <person name="Mehta T."/>
            <person name="Neiman D."/>
            <person name="Pearson M."/>
            <person name="Roberts A."/>
            <person name="Saif S."/>
            <person name="Shea T."/>
            <person name="Shenoy N."/>
            <person name="Sisk P."/>
            <person name="Stolte C."/>
            <person name="Sykes S."/>
            <person name="Walk T."/>
            <person name="White J."/>
            <person name="Yandava C."/>
            <person name="Haas B."/>
            <person name="Nusbaum C."/>
            <person name="Birren B."/>
        </authorList>
    </citation>
    <scope>NUCLEOTIDE SEQUENCE [LARGE SCALE GENOMIC DNA]</scope>
    <source>
        <strain evidence="5">ATCC 64411 / 73-15</strain>
    </source>
</reference>
<dbReference type="Pfam" id="PF13489">
    <property type="entry name" value="Methyltransf_23"/>
    <property type="match status" value="1"/>
</dbReference>
<sequence length="327" mass="36064">MSGHELRFLNIDSMQISHLVFASHLTCLAPSPATPYLTLRYGISLENLVKMSENTVRNKEFWSERSASYDSGFEKTIAMFTAALVEKRRFISPDLEAAGPEKPVRLLDYACGPGTVSRALYPYVTQCRGIDLAPGMVEKYKDRAKLEGLTPEQMDAVEGDLHDPTSTATALAAPDLWGFDVAAVGFGAHHFDDPTAVATRLVERLRPGGALFIADLLPYVPPAGWLGDEKGEGGHHHHHHGHGHGHQQQQQQKHGDGNGNEDIDYDRAIKTVARNGFSEDDVRRMFEAAGAAQDFKFEIMPDIEMPQRDKIVRTVFFARGTKPAAAN</sequence>
<gene>
    <name evidence="3" type="ORF">MAPG_10385</name>
</gene>
<evidence type="ECO:0000313" key="4">
    <source>
        <dbReference type="EnsemblFungi" id="MAPG_10385T0"/>
    </source>
</evidence>
<dbReference type="SUPFAM" id="SSF53335">
    <property type="entry name" value="S-adenosyl-L-methionine-dependent methyltransferases"/>
    <property type="match status" value="1"/>
</dbReference>
<dbReference type="EnsemblFungi" id="MAPG_10385T0">
    <property type="protein sequence ID" value="MAPG_10385T0"/>
    <property type="gene ID" value="MAPG_10385"/>
</dbReference>
<evidence type="ECO:0000256" key="1">
    <source>
        <dbReference type="ARBA" id="ARBA00038158"/>
    </source>
</evidence>
<dbReference type="OrthoDB" id="3647at2759"/>
<dbReference type="OMA" id="HGPHGFK"/>
<reference evidence="3" key="3">
    <citation type="submission" date="2011-03" db="EMBL/GenBank/DDBJ databases">
        <title>Annotation of Magnaporthe poae ATCC 64411.</title>
        <authorList>
            <person name="Ma L.-J."/>
            <person name="Dead R."/>
            <person name="Young S.K."/>
            <person name="Zeng Q."/>
            <person name="Gargeya S."/>
            <person name="Fitzgerald M."/>
            <person name="Haas B."/>
            <person name="Abouelleil A."/>
            <person name="Alvarado L."/>
            <person name="Arachchi H.M."/>
            <person name="Berlin A."/>
            <person name="Brown A."/>
            <person name="Chapman S.B."/>
            <person name="Chen Z."/>
            <person name="Dunbar C."/>
            <person name="Freedman E."/>
            <person name="Gearin G."/>
            <person name="Gellesch M."/>
            <person name="Goldberg J."/>
            <person name="Griggs A."/>
            <person name="Gujja S."/>
            <person name="Heiman D."/>
            <person name="Howarth C."/>
            <person name="Larson L."/>
            <person name="Lui A."/>
            <person name="MacDonald P.J.P."/>
            <person name="Mehta T."/>
            <person name="Montmayeur A."/>
            <person name="Murphy C."/>
            <person name="Neiman D."/>
            <person name="Pearson M."/>
            <person name="Priest M."/>
            <person name="Roberts A."/>
            <person name="Saif S."/>
            <person name="Shea T."/>
            <person name="Shenoy N."/>
            <person name="Sisk P."/>
            <person name="Stolte C."/>
            <person name="Sykes S."/>
            <person name="Yandava C."/>
            <person name="Wortman J."/>
            <person name="Nusbaum C."/>
            <person name="Birren B."/>
        </authorList>
    </citation>
    <scope>NUCLEOTIDE SEQUENCE</scope>
    <source>
        <strain evidence="3">ATCC 64411</strain>
    </source>
</reference>
<dbReference type="CDD" id="cd02440">
    <property type="entry name" value="AdoMet_MTases"/>
    <property type="match status" value="1"/>
</dbReference>
<feature type="compositionally biased region" description="Basic residues" evidence="2">
    <location>
        <begin position="235"/>
        <end position="245"/>
    </location>
</feature>
<dbReference type="AlphaFoldDB" id="A0A0C4ECG1"/>
<reference evidence="4" key="4">
    <citation type="journal article" date="2015" name="G3 (Bethesda)">
        <title>Genome sequences of three phytopathogenic species of the Magnaporthaceae family of fungi.</title>
        <authorList>
            <person name="Okagaki L.H."/>
            <person name="Nunes C.C."/>
            <person name="Sailsbery J."/>
            <person name="Clay B."/>
            <person name="Brown D."/>
            <person name="John T."/>
            <person name="Oh Y."/>
            <person name="Young N."/>
            <person name="Fitzgerald M."/>
            <person name="Haas B.J."/>
            <person name="Zeng Q."/>
            <person name="Young S."/>
            <person name="Adiconis X."/>
            <person name="Fan L."/>
            <person name="Levin J.Z."/>
            <person name="Mitchell T.K."/>
            <person name="Okubara P.A."/>
            <person name="Farman M.L."/>
            <person name="Kohn L.M."/>
            <person name="Birren B."/>
            <person name="Ma L.-J."/>
            <person name="Dean R.A."/>
        </authorList>
    </citation>
    <scope>NUCLEOTIDE SEQUENCE</scope>
    <source>
        <strain evidence="4">ATCC 64411 / 73-15</strain>
    </source>
</reference>
<dbReference type="PANTHER" id="PTHR43591">
    <property type="entry name" value="METHYLTRANSFERASE"/>
    <property type="match status" value="1"/>
</dbReference>
<evidence type="ECO:0000313" key="5">
    <source>
        <dbReference type="Proteomes" id="UP000011715"/>
    </source>
</evidence>
<comment type="similarity">
    <text evidence="1">Belongs to the methyltransferase superfamily. LaeA methyltransferase family.</text>
</comment>
<accession>A0A0C4ECG1</accession>
<reference evidence="4" key="5">
    <citation type="submission" date="2015-06" db="UniProtKB">
        <authorList>
            <consortium name="EnsemblFungi"/>
        </authorList>
    </citation>
    <scope>IDENTIFICATION</scope>
    <source>
        <strain evidence="4">ATCC 64411</strain>
    </source>
</reference>
<keyword evidence="5" id="KW-1185">Reference proteome</keyword>
<reference evidence="3" key="1">
    <citation type="submission" date="2010-05" db="EMBL/GenBank/DDBJ databases">
        <title>The Genome Sequence of Magnaporthe poae strain ATCC 64411.</title>
        <authorList>
            <consortium name="The Broad Institute Genome Sequencing Platform"/>
            <consortium name="Broad Institute Genome Sequencing Center for Infectious Disease"/>
            <person name="Ma L.-J."/>
            <person name="Dead R."/>
            <person name="Young S."/>
            <person name="Zeng Q."/>
            <person name="Koehrsen M."/>
            <person name="Alvarado L."/>
            <person name="Berlin A."/>
            <person name="Chapman S.B."/>
            <person name="Chen Z."/>
            <person name="Freedman E."/>
            <person name="Gellesch M."/>
            <person name="Goldberg J."/>
            <person name="Griggs A."/>
            <person name="Gujja S."/>
            <person name="Heilman E.R."/>
            <person name="Heiman D."/>
            <person name="Hepburn T."/>
            <person name="Howarth C."/>
            <person name="Jen D."/>
            <person name="Larson L."/>
            <person name="Mehta T."/>
            <person name="Neiman D."/>
            <person name="Pearson M."/>
            <person name="Roberts A."/>
            <person name="Saif S."/>
            <person name="Shea T."/>
            <person name="Shenoy N."/>
            <person name="Sisk P."/>
            <person name="Stolte C."/>
            <person name="Sykes S."/>
            <person name="Walk T."/>
            <person name="White J."/>
            <person name="Yandava C."/>
            <person name="Haas B."/>
            <person name="Nusbaum C."/>
            <person name="Birren B."/>
        </authorList>
    </citation>
    <scope>NUCLEOTIDE SEQUENCE</scope>
    <source>
        <strain evidence="3">ATCC 64411</strain>
    </source>
</reference>
<dbReference type="Proteomes" id="UP000011715">
    <property type="component" value="Unassembled WGS sequence"/>
</dbReference>
<dbReference type="EMBL" id="GL876975">
    <property type="protein sequence ID" value="KLU90532.1"/>
    <property type="molecule type" value="Genomic_DNA"/>
</dbReference>
<protein>
    <recommendedName>
        <fullName evidence="6">Methyltransferase domain-containing protein</fullName>
    </recommendedName>
</protein>
<dbReference type="PANTHER" id="PTHR43591:SF108">
    <property type="entry name" value="S-ADENOSYL-L-METHIONINE-DEPENDENT METHYLTRANSFERASE"/>
    <property type="match status" value="1"/>
</dbReference>
<organism evidence="4 5">
    <name type="scientific">Magnaporthiopsis poae (strain ATCC 64411 / 73-15)</name>
    <name type="common">Kentucky bluegrass fungus</name>
    <name type="synonym">Magnaporthe poae</name>
    <dbReference type="NCBI Taxonomy" id="644358"/>
    <lineage>
        <taxon>Eukaryota</taxon>
        <taxon>Fungi</taxon>
        <taxon>Dikarya</taxon>
        <taxon>Ascomycota</taxon>
        <taxon>Pezizomycotina</taxon>
        <taxon>Sordariomycetes</taxon>
        <taxon>Sordariomycetidae</taxon>
        <taxon>Magnaporthales</taxon>
        <taxon>Magnaporthaceae</taxon>
        <taxon>Magnaporthiopsis</taxon>
    </lineage>
</organism>
<feature type="region of interest" description="Disordered" evidence="2">
    <location>
        <begin position="227"/>
        <end position="263"/>
    </location>
</feature>
<evidence type="ECO:0000313" key="3">
    <source>
        <dbReference type="EMBL" id="KLU90532.1"/>
    </source>
</evidence>
<evidence type="ECO:0000256" key="2">
    <source>
        <dbReference type="SAM" id="MobiDB-lite"/>
    </source>
</evidence>
<dbReference type="Gene3D" id="3.40.50.150">
    <property type="entry name" value="Vaccinia Virus protein VP39"/>
    <property type="match status" value="1"/>
</dbReference>
<evidence type="ECO:0008006" key="6">
    <source>
        <dbReference type="Google" id="ProtNLM"/>
    </source>
</evidence>
<dbReference type="EMBL" id="ADBL01002324">
    <property type="status" value="NOT_ANNOTATED_CDS"/>
    <property type="molecule type" value="Genomic_DNA"/>
</dbReference>
<dbReference type="eggNOG" id="KOG1270">
    <property type="taxonomic scope" value="Eukaryota"/>
</dbReference>
<dbReference type="STRING" id="644358.A0A0C4ECG1"/>
<name>A0A0C4ECG1_MAGP6</name>